<accession>A0A4P7W191</accession>
<dbReference type="PANTHER" id="PTHR46036">
    <property type="entry name" value="LACTOYLGLUTATHIONE LYASE"/>
    <property type="match status" value="1"/>
</dbReference>
<evidence type="ECO:0000256" key="3">
    <source>
        <dbReference type="ARBA" id="ARBA00032460"/>
    </source>
</evidence>
<dbReference type="Pfam" id="PF00903">
    <property type="entry name" value="Glyoxalase"/>
    <property type="match status" value="1"/>
</dbReference>
<sequence length="129" mass="15108">MDFKLHFDHYNINVADRDRSMEFYRKALGLKEVGHIDGPDGAFTITYMGDGSTGFRLELTCMRDHPQPYDLGENETHLALRLDAGQDYERLREFHRQMGVVCYENPAMGIYFIEDPDGYWIELLRPEKL</sequence>
<dbReference type="InterPro" id="IPR037523">
    <property type="entry name" value="VOC_core"/>
</dbReference>
<evidence type="ECO:0000313" key="7">
    <source>
        <dbReference type="Proteomes" id="UP000297149"/>
    </source>
</evidence>
<feature type="domain" description="VOC" evidence="5">
    <location>
        <begin position="6"/>
        <end position="126"/>
    </location>
</feature>
<dbReference type="Gene3D" id="3.10.180.10">
    <property type="entry name" value="2,3-Dihydroxybiphenyl 1,2-Dioxygenase, domain 1"/>
    <property type="match status" value="1"/>
</dbReference>
<dbReference type="PANTHER" id="PTHR46036:SF5">
    <property type="entry name" value="LACTOYLGLUTATHIONE LYASE"/>
    <property type="match status" value="1"/>
</dbReference>
<dbReference type="Proteomes" id="UP000297149">
    <property type="component" value="Chromosome"/>
</dbReference>
<evidence type="ECO:0000256" key="4">
    <source>
        <dbReference type="ARBA" id="ARBA00033298"/>
    </source>
</evidence>
<evidence type="ECO:0000256" key="1">
    <source>
        <dbReference type="ARBA" id="ARBA00030291"/>
    </source>
</evidence>
<dbReference type="KEGG" id="ddb:E7747_02055"/>
<dbReference type="GO" id="GO:0005737">
    <property type="term" value="C:cytoplasm"/>
    <property type="evidence" value="ECO:0007669"/>
    <property type="project" value="TreeGrafter"/>
</dbReference>
<dbReference type="GO" id="GO:0019243">
    <property type="term" value="P:methylglyoxal catabolic process to D-lactate via S-lactoyl-glutathione"/>
    <property type="evidence" value="ECO:0007669"/>
    <property type="project" value="TreeGrafter"/>
</dbReference>
<organism evidence="6 7">
    <name type="scientific">Duncaniella dubosii</name>
    <dbReference type="NCBI Taxonomy" id="2518971"/>
    <lineage>
        <taxon>Bacteria</taxon>
        <taxon>Pseudomonadati</taxon>
        <taxon>Bacteroidota</taxon>
        <taxon>Bacteroidia</taxon>
        <taxon>Bacteroidales</taxon>
        <taxon>Muribaculaceae</taxon>
        <taxon>Duncaniella</taxon>
    </lineage>
</organism>
<protein>
    <recommendedName>
        <fullName evidence="2">Aldoketomutase</fullName>
    </recommendedName>
    <alternativeName>
        <fullName evidence="1">Ketone-aldehyde mutase</fullName>
    </alternativeName>
    <alternativeName>
        <fullName evidence="3">Methylglyoxalase</fullName>
    </alternativeName>
    <alternativeName>
        <fullName evidence="4">S-D-lactoylglutathione methylglyoxal lyase</fullName>
    </alternativeName>
</protein>
<dbReference type="RefSeq" id="WP_136413818.1">
    <property type="nucleotide sequence ID" value="NZ_CP039396.1"/>
</dbReference>
<keyword evidence="7" id="KW-1185">Reference proteome</keyword>
<dbReference type="SUPFAM" id="SSF54593">
    <property type="entry name" value="Glyoxalase/Bleomycin resistance protein/Dihydroxybiphenyl dioxygenase"/>
    <property type="match status" value="1"/>
</dbReference>
<reference evidence="7" key="1">
    <citation type="submission" date="2019-02" db="EMBL/GenBank/DDBJ databases">
        <title>Isolation and identification of novel species under the genus Muribaculum.</title>
        <authorList>
            <person name="Miyake S."/>
            <person name="Ding Y."/>
            <person name="Low A."/>
            <person name="Soh M."/>
            <person name="Seedorf H."/>
        </authorList>
    </citation>
    <scope>NUCLEOTIDE SEQUENCE [LARGE SCALE GENOMIC DNA]</scope>
    <source>
        <strain evidence="7">H5</strain>
    </source>
</reference>
<dbReference type="InterPro" id="IPR029068">
    <property type="entry name" value="Glyas_Bleomycin-R_OHBP_Dase"/>
</dbReference>
<proteinExistence type="predicted"/>
<evidence type="ECO:0000259" key="5">
    <source>
        <dbReference type="PROSITE" id="PS51819"/>
    </source>
</evidence>
<keyword evidence="6" id="KW-0456">Lyase</keyword>
<gene>
    <name evidence="6" type="ORF">E7747_02055</name>
</gene>
<dbReference type="EMBL" id="CP039396">
    <property type="protein sequence ID" value="QCD41195.1"/>
    <property type="molecule type" value="Genomic_DNA"/>
</dbReference>
<dbReference type="GO" id="GO:0004462">
    <property type="term" value="F:lactoylglutathione lyase activity"/>
    <property type="evidence" value="ECO:0007669"/>
    <property type="project" value="TreeGrafter"/>
</dbReference>
<evidence type="ECO:0000313" key="6">
    <source>
        <dbReference type="EMBL" id="QCD41195.1"/>
    </source>
</evidence>
<name>A0A4P7W191_9BACT</name>
<dbReference type="InterPro" id="IPR004360">
    <property type="entry name" value="Glyas_Fos-R_dOase_dom"/>
</dbReference>
<dbReference type="AlphaFoldDB" id="A0A4P7W191"/>
<dbReference type="PROSITE" id="PS51819">
    <property type="entry name" value="VOC"/>
    <property type="match status" value="1"/>
</dbReference>
<evidence type="ECO:0000256" key="2">
    <source>
        <dbReference type="ARBA" id="ARBA00030892"/>
    </source>
</evidence>